<sequence>MITKSMEAILKVGNKIVDSKYLGGGVGEVSMTDHETVSVLYETNVIVVYPADHLEGLIVV</sequence>
<proteinExistence type="predicted"/>
<name>A0A0F9LIR9_9ZZZZ</name>
<dbReference type="AlphaFoldDB" id="A0A0F9LIR9"/>
<reference evidence="1" key="1">
    <citation type="journal article" date="2015" name="Nature">
        <title>Complex archaea that bridge the gap between prokaryotes and eukaryotes.</title>
        <authorList>
            <person name="Spang A."/>
            <person name="Saw J.H."/>
            <person name="Jorgensen S.L."/>
            <person name="Zaremba-Niedzwiedzka K."/>
            <person name="Martijn J."/>
            <person name="Lind A.E."/>
            <person name="van Eijk R."/>
            <person name="Schleper C."/>
            <person name="Guy L."/>
            <person name="Ettema T.J."/>
        </authorList>
    </citation>
    <scope>NUCLEOTIDE SEQUENCE</scope>
</reference>
<comment type="caution">
    <text evidence="1">The sequence shown here is derived from an EMBL/GenBank/DDBJ whole genome shotgun (WGS) entry which is preliminary data.</text>
</comment>
<evidence type="ECO:0000313" key="1">
    <source>
        <dbReference type="EMBL" id="KKM94819.1"/>
    </source>
</evidence>
<organism evidence="1">
    <name type="scientific">marine sediment metagenome</name>
    <dbReference type="NCBI Taxonomy" id="412755"/>
    <lineage>
        <taxon>unclassified sequences</taxon>
        <taxon>metagenomes</taxon>
        <taxon>ecological metagenomes</taxon>
    </lineage>
</organism>
<gene>
    <name evidence="1" type="ORF">LCGC14_1194450</name>
</gene>
<protein>
    <submittedName>
        <fullName evidence="1">Uncharacterized protein</fullName>
    </submittedName>
</protein>
<dbReference type="EMBL" id="LAZR01006090">
    <property type="protein sequence ID" value="KKM94819.1"/>
    <property type="molecule type" value="Genomic_DNA"/>
</dbReference>
<accession>A0A0F9LIR9</accession>